<comment type="caution">
    <text evidence="7">The sequence shown here is derived from an EMBL/GenBank/DDBJ whole genome shotgun (WGS) entry which is preliminary data.</text>
</comment>
<dbReference type="RefSeq" id="WP_305003950.1">
    <property type="nucleotide sequence ID" value="NZ_JAUQUB010000006.1"/>
</dbReference>
<comment type="similarity">
    <text evidence="2">Belongs to the oxygen-dependent FAD-linked oxidoreductase family.</text>
</comment>
<dbReference type="InterPro" id="IPR036318">
    <property type="entry name" value="FAD-bd_PCMH-like_sf"/>
</dbReference>
<dbReference type="PROSITE" id="PS51387">
    <property type="entry name" value="FAD_PCMH"/>
    <property type="match status" value="1"/>
</dbReference>
<dbReference type="InterPro" id="IPR006094">
    <property type="entry name" value="Oxid_FAD_bind_N"/>
</dbReference>
<protein>
    <submittedName>
        <fullName evidence="7">FAD-dependent oxidoreductase</fullName>
    </submittedName>
</protein>
<keyword evidence="8" id="KW-1185">Reference proteome</keyword>
<proteinExistence type="inferred from homology"/>
<evidence type="ECO:0000256" key="5">
    <source>
        <dbReference type="ARBA" id="ARBA00023002"/>
    </source>
</evidence>
<dbReference type="InterPro" id="IPR016169">
    <property type="entry name" value="FAD-bd_PCMH_sub2"/>
</dbReference>
<accession>A0ABT9BSB9</accession>
<organism evidence="7 8">
    <name type="scientific">Antiquaquibacter soli</name>
    <dbReference type="NCBI Taxonomy" id="3064523"/>
    <lineage>
        <taxon>Bacteria</taxon>
        <taxon>Bacillati</taxon>
        <taxon>Actinomycetota</taxon>
        <taxon>Actinomycetes</taxon>
        <taxon>Micrococcales</taxon>
        <taxon>Microbacteriaceae</taxon>
        <taxon>Antiquaquibacter</taxon>
    </lineage>
</organism>
<dbReference type="Pfam" id="PF01565">
    <property type="entry name" value="FAD_binding_4"/>
    <property type="match status" value="1"/>
</dbReference>
<dbReference type="InterPro" id="IPR016167">
    <property type="entry name" value="FAD-bd_PCMH_sub1"/>
</dbReference>
<keyword evidence="5" id="KW-0560">Oxidoreductase</keyword>
<gene>
    <name evidence="7" type="ORF">Q5716_14925</name>
</gene>
<keyword evidence="3" id="KW-0285">Flavoprotein</keyword>
<evidence type="ECO:0000256" key="4">
    <source>
        <dbReference type="ARBA" id="ARBA00022827"/>
    </source>
</evidence>
<sequence>MTIEIERPRALAAQLAAVGVARVFAPDEAEYVDELLGFNRALVHTPEIVVAATSVDDVVATVAFASRHGLPISVLGRGHGILAPITEGIALTTVGLASVEVDAAARTARVGAGAMWSDVLDASTPLGLAPLCGSAPHVGVVGYLLGGGIGPVARTFGFAADHVRSVTVVTPQDGLVTADATFNTDLFWAVRGGKGGFGVVVSVEIDLFPLTHVYGGGLYFAAADAPAVLRAFAEWSADVPEELTTSVALLRLPPLPQLPEPLRGQFVAHVRIAYVGDAEEGERVIAPLRAVATPLIDTVGVLPYAQLGSIHSDPVDPMPVTEGGILLSGFDAGAADALLAITGPTQEVPLVAVEVRRLGGALSRTPQVDNAIGGREAEYGLHIVGAPVPELLETVIPAVIDGVFTALAPWATGTTQVNFVGPANRAASSWPPAVAERLAEVRRRYDPQGRFPYTGR</sequence>
<keyword evidence="4" id="KW-0274">FAD</keyword>
<dbReference type="Proteomes" id="UP001241072">
    <property type="component" value="Unassembled WGS sequence"/>
</dbReference>
<dbReference type="SUPFAM" id="SSF56176">
    <property type="entry name" value="FAD-binding/transporter-associated domain-like"/>
    <property type="match status" value="1"/>
</dbReference>
<dbReference type="PANTHER" id="PTHR42973:SF39">
    <property type="entry name" value="FAD-BINDING PCMH-TYPE DOMAIN-CONTAINING PROTEIN"/>
    <property type="match status" value="1"/>
</dbReference>
<dbReference type="InterPro" id="IPR006093">
    <property type="entry name" value="Oxy_OxRdtase_FAD_BS"/>
</dbReference>
<dbReference type="InterPro" id="IPR016166">
    <property type="entry name" value="FAD-bd_PCMH"/>
</dbReference>
<dbReference type="EMBL" id="JAUQUB010000006">
    <property type="protein sequence ID" value="MDO7883524.1"/>
    <property type="molecule type" value="Genomic_DNA"/>
</dbReference>
<evidence type="ECO:0000256" key="1">
    <source>
        <dbReference type="ARBA" id="ARBA00001974"/>
    </source>
</evidence>
<dbReference type="Gene3D" id="3.30.465.10">
    <property type="match status" value="1"/>
</dbReference>
<evidence type="ECO:0000259" key="6">
    <source>
        <dbReference type="PROSITE" id="PS51387"/>
    </source>
</evidence>
<dbReference type="InterPro" id="IPR050416">
    <property type="entry name" value="FAD-linked_Oxidoreductase"/>
</dbReference>
<dbReference type="PANTHER" id="PTHR42973">
    <property type="entry name" value="BINDING OXIDOREDUCTASE, PUTATIVE (AFU_ORTHOLOGUE AFUA_1G17690)-RELATED"/>
    <property type="match status" value="1"/>
</dbReference>
<reference evidence="7 8" key="1">
    <citation type="submission" date="2023-07" db="EMBL/GenBank/DDBJ databases">
        <title>Protaetiibacter sp. nov WY-16 isolated from soil.</title>
        <authorList>
            <person name="Liu B."/>
            <person name="Wan Y."/>
        </authorList>
    </citation>
    <scope>NUCLEOTIDE SEQUENCE [LARGE SCALE GENOMIC DNA]</scope>
    <source>
        <strain evidence="7 8">WY-16</strain>
    </source>
</reference>
<comment type="cofactor">
    <cofactor evidence="1">
        <name>FAD</name>
        <dbReference type="ChEBI" id="CHEBI:57692"/>
    </cofactor>
</comment>
<evidence type="ECO:0000313" key="7">
    <source>
        <dbReference type="EMBL" id="MDO7883524.1"/>
    </source>
</evidence>
<feature type="domain" description="FAD-binding PCMH-type" evidence="6">
    <location>
        <begin position="42"/>
        <end position="210"/>
    </location>
</feature>
<dbReference type="Gene3D" id="3.30.43.10">
    <property type="entry name" value="Uridine Diphospho-n-acetylenolpyruvylglucosamine Reductase, domain 2"/>
    <property type="match status" value="1"/>
</dbReference>
<dbReference type="PROSITE" id="PS00862">
    <property type="entry name" value="OX2_COVAL_FAD"/>
    <property type="match status" value="1"/>
</dbReference>
<dbReference type="Gene3D" id="3.40.462.20">
    <property type="match status" value="1"/>
</dbReference>
<evidence type="ECO:0000256" key="2">
    <source>
        <dbReference type="ARBA" id="ARBA00005466"/>
    </source>
</evidence>
<evidence type="ECO:0000313" key="8">
    <source>
        <dbReference type="Proteomes" id="UP001241072"/>
    </source>
</evidence>
<evidence type="ECO:0000256" key="3">
    <source>
        <dbReference type="ARBA" id="ARBA00022630"/>
    </source>
</evidence>
<name>A0ABT9BSB9_9MICO</name>